<evidence type="ECO:0000259" key="1">
    <source>
        <dbReference type="PROSITE" id="PS51186"/>
    </source>
</evidence>
<gene>
    <name evidence="2" type="ORF">QGM71_15245</name>
</gene>
<name>A0ABU6KHZ5_9BACI</name>
<dbReference type="SUPFAM" id="SSF55729">
    <property type="entry name" value="Acyl-CoA N-acyltransferases (Nat)"/>
    <property type="match status" value="1"/>
</dbReference>
<protein>
    <submittedName>
        <fullName evidence="2">GNAT family N-acetyltransferase</fullName>
    </submittedName>
</protein>
<dbReference type="Pfam" id="PF13302">
    <property type="entry name" value="Acetyltransf_3"/>
    <property type="match status" value="1"/>
</dbReference>
<accession>A0ABU6KHZ5</accession>
<dbReference type="PROSITE" id="PS51186">
    <property type="entry name" value="GNAT"/>
    <property type="match status" value="1"/>
</dbReference>
<evidence type="ECO:0000313" key="2">
    <source>
        <dbReference type="EMBL" id="MEC5424840.1"/>
    </source>
</evidence>
<feature type="domain" description="N-acetyltransferase" evidence="1">
    <location>
        <begin position="3"/>
        <end position="152"/>
    </location>
</feature>
<evidence type="ECO:0000313" key="3">
    <source>
        <dbReference type="Proteomes" id="UP001335737"/>
    </source>
</evidence>
<dbReference type="Proteomes" id="UP001335737">
    <property type="component" value="Unassembled WGS sequence"/>
</dbReference>
<dbReference type="EMBL" id="JARZFX010000008">
    <property type="protein sequence ID" value="MEC5424840.1"/>
    <property type="molecule type" value="Genomic_DNA"/>
</dbReference>
<organism evidence="2 3">
    <name type="scientific">Virgibacillus tibetensis</name>
    <dbReference type="NCBI Taxonomy" id="3042313"/>
    <lineage>
        <taxon>Bacteria</taxon>
        <taxon>Bacillati</taxon>
        <taxon>Bacillota</taxon>
        <taxon>Bacilli</taxon>
        <taxon>Bacillales</taxon>
        <taxon>Bacillaceae</taxon>
        <taxon>Virgibacillus</taxon>
    </lineage>
</organism>
<dbReference type="InterPro" id="IPR000182">
    <property type="entry name" value="GNAT_dom"/>
</dbReference>
<proteinExistence type="predicted"/>
<dbReference type="RefSeq" id="WP_327608396.1">
    <property type="nucleotide sequence ID" value="NZ_JARZFX010000008.1"/>
</dbReference>
<sequence length="298" mass="34991">MKKTIRMLNIEDYTHLEAMNTGIEDDYIKHIFSRLISGYNRLYGLFIDGQMISMGGHSIYAKRYAMLGRLRTDHQFKKNDYATALMSYMMDEAFKIEGIQWIGANTQESNAAAKRVMEKIGMVSQSVLHGAVTKDTSTLESGSHVWKQLTDLQRKKEWLNKMYVQSSSPFPYECYYVFPGSSDLFQEQDLEKWSFHENEAQNRFLITKKDSKKHHYLHAIYPWNDITSQHGLWETISSEYQKLKMQTEGETYIWMDLTKEEAGLLPGDHQFELPSPWVLYGIERTKYQKLTRSRQNKL</sequence>
<dbReference type="Gene3D" id="3.40.630.30">
    <property type="match status" value="1"/>
</dbReference>
<comment type="caution">
    <text evidence="2">The sequence shown here is derived from an EMBL/GenBank/DDBJ whole genome shotgun (WGS) entry which is preliminary data.</text>
</comment>
<dbReference type="InterPro" id="IPR016181">
    <property type="entry name" value="Acyl_CoA_acyltransferase"/>
</dbReference>
<keyword evidence="3" id="KW-1185">Reference proteome</keyword>
<reference evidence="2 3" key="1">
    <citation type="journal article" date="2024" name="Int. J. Syst. Evol. Microbiol.">
        <title>Virgibacillus tibetensis sp. nov., isolated from salt lake on the Tibetan Plateau of China.</title>
        <authorList>
            <person name="Phurbu D."/>
            <person name="Liu Z.-X."/>
            <person name="Wang R."/>
            <person name="Zheng Y.-Y."/>
            <person name="Liu H.-C."/>
            <person name="Zhou Y.-G."/>
            <person name="Yu Y.-J."/>
            <person name="Li A.-H."/>
        </authorList>
    </citation>
    <scope>NUCLEOTIDE SEQUENCE [LARGE SCALE GENOMIC DNA]</scope>
    <source>
        <strain evidence="2 3">C22-A2</strain>
    </source>
</reference>